<name>A0A9P5RP05_9FUNG</name>
<evidence type="ECO:0000313" key="2">
    <source>
        <dbReference type="Proteomes" id="UP000748756"/>
    </source>
</evidence>
<protein>
    <submittedName>
        <fullName evidence="1">Uncharacterized protein</fullName>
    </submittedName>
</protein>
<proteinExistence type="predicted"/>
<dbReference type="Proteomes" id="UP000748756">
    <property type="component" value="Unassembled WGS sequence"/>
</dbReference>
<organism evidence="1 2">
    <name type="scientific">Linnemannia schmuckeri</name>
    <dbReference type="NCBI Taxonomy" id="64567"/>
    <lineage>
        <taxon>Eukaryota</taxon>
        <taxon>Fungi</taxon>
        <taxon>Fungi incertae sedis</taxon>
        <taxon>Mucoromycota</taxon>
        <taxon>Mortierellomycotina</taxon>
        <taxon>Mortierellomycetes</taxon>
        <taxon>Mortierellales</taxon>
        <taxon>Mortierellaceae</taxon>
        <taxon>Linnemannia</taxon>
    </lineage>
</organism>
<comment type="caution">
    <text evidence="1">The sequence shown here is derived from an EMBL/GenBank/DDBJ whole genome shotgun (WGS) entry which is preliminary data.</text>
</comment>
<dbReference type="AlphaFoldDB" id="A0A9P5RP05"/>
<dbReference type="EMBL" id="JAAAUQ010001395">
    <property type="protein sequence ID" value="KAF9139334.1"/>
    <property type="molecule type" value="Genomic_DNA"/>
</dbReference>
<gene>
    <name evidence="1" type="ORF">BG015_002062</name>
</gene>
<evidence type="ECO:0000313" key="1">
    <source>
        <dbReference type="EMBL" id="KAF9139334.1"/>
    </source>
</evidence>
<keyword evidence="2" id="KW-1185">Reference proteome</keyword>
<accession>A0A9P5RP05</accession>
<sequence>MTFHPTDKFPSRLPPCNYDEYIYQDFRMIRLNSTTLTHLNLKHIILTTLQVIRDLARTISQLHRLIFLRLSAITNHSFTRRTFETIFYSCPSSLTSLIIARKISRTTGRKMILDSVKNDWNFEQGPLVLRKSPLLCLRHLSLPTML</sequence>
<reference evidence="1" key="1">
    <citation type="journal article" date="2020" name="Fungal Divers.">
        <title>Resolving the Mortierellaceae phylogeny through synthesis of multi-gene phylogenetics and phylogenomics.</title>
        <authorList>
            <person name="Vandepol N."/>
            <person name="Liber J."/>
            <person name="Desiro A."/>
            <person name="Na H."/>
            <person name="Kennedy M."/>
            <person name="Barry K."/>
            <person name="Grigoriev I.V."/>
            <person name="Miller A.N."/>
            <person name="O'Donnell K."/>
            <person name="Stajich J.E."/>
            <person name="Bonito G."/>
        </authorList>
    </citation>
    <scope>NUCLEOTIDE SEQUENCE</scope>
    <source>
        <strain evidence="1">NRRL 6426</strain>
    </source>
</reference>
<feature type="non-terminal residue" evidence="1">
    <location>
        <position position="146"/>
    </location>
</feature>